<name>A0AB35V0R7_9GAMM</name>
<sequence length="353" mass="40898">MNKDLFDLYTDYLICSTEQTTATQLSRMLDGNISHDQVTRFLSSQTFSSKDLWKLVRPTLRQIESDEGVLIFDDTIIEKQWTDENEIICYHFDHSKGRTVKGINLLNLLYHHNGISLPLSFQVIEKTVSYCDLKTKQVKRKSRVTKNEMLKQMFLQMLSSSVKFKYVLFDSWFSSKETFDLIRKKQRHFIGALKRNRLVALSAKDKRDGRFHKVSDLALKDGEYVHGWLKGYSHEVLICRQVFTNKDGSTGSLDLVCSDLSLDGDDIARIYQKRWNIEVYHKSLKSNACISKSPTRTVRTQSNHLFLSICSVLKLEELKLHHKMNHFALKAKIYLKSLKAAYSEIAILKKVAA</sequence>
<dbReference type="RefSeq" id="WP_321099845.1">
    <property type="nucleotide sequence ID" value="NZ_JAXHPL010000135.1"/>
</dbReference>
<accession>A0AB35V0R7</accession>
<dbReference type="Pfam" id="PF13546">
    <property type="entry name" value="DDE_5"/>
    <property type="match status" value="1"/>
</dbReference>
<dbReference type="InterPro" id="IPR038721">
    <property type="entry name" value="IS701-like_DDE_dom"/>
</dbReference>
<evidence type="ECO:0000313" key="3">
    <source>
        <dbReference type="Proteomes" id="UP001278995"/>
    </source>
</evidence>
<organism evidence="2 3">
    <name type="scientific">Acinetobacter faecalis</name>
    <dbReference type="NCBI Taxonomy" id="2665161"/>
    <lineage>
        <taxon>Bacteria</taxon>
        <taxon>Pseudomonadati</taxon>
        <taxon>Pseudomonadota</taxon>
        <taxon>Gammaproteobacteria</taxon>
        <taxon>Moraxellales</taxon>
        <taxon>Moraxellaceae</taxon>
        <taxon>Acinetobacter</taxon>
    </lineage>
</organism>
<dbReference type="Proteomes" id="UP001278995">
    <property type="component" value="Unassembled WGS sequence"/>
</dbReference>
<reference evidence="2 3" key="1">
    <citation type="submission" date="2023-11" db="EMBL/GenBank/DDBJ databases">
        <title>The common occurrence of Acinetobacte faecalis in cattle feces and its emended description.</title>
        <authorList>
            <person name="Kyselkova M."/>
            <person name="Xanthopoulou K."/>
            <person name="Shestivska V."/>
            <person name="Spanelova P."/>
            <person name="Maixnerova M."/>
            <person name="Higgins P.G."/>
            <person name="Nemec A."/>
        </authorList>
    </citation>
    <scope>NUCLEOTIDE SEQUENCE [LARGE SCALE GENOMIC DNA]</scope>
    <source>
        <strain evidence="2 3">ANC 7483</strain>
    </source>
</reference>
<dbReference type="EMBL" id="JAXHPL010000135">
    <property type="protein sequence ID" value="MDY6488025.1"/>
    <property type="molecule type" value="Genomic_DNA"/>
</dbReference>
<feature type="domain" description="Transposase IS701-like DDE" evidence="1">
    <location>
        <begin position="8"/>
        <end position="201"/>
    </location>
</feature>
<dbReference type="SUPFAM" id="SSF53098">
    <property type="entry name" value="Ribonuclease H-like"/>
    <property type="match status" value="1"/>
</dbReference>
<proteinExistence type="predicted"/>
<dbReference type="AlphaFoldDB" id="A0AB35V0R7"/>
<evidence type="ECO:0000259" key="1">
    <source>
        <dbReference type="Pfam" id="PF13546"/>
    </source>
</evidence>
<dbReference type="InterPro" id="IPR012337">
    <property type="entry name" value="RNaseH-like_sf"/>
</dbReference>
<evidence type="ECO:0000313" key="2">
    <source>
        <dbReference type="EMBL" id="MDY6488025.1"/>
    </source>
</evidence>
<comment type="caution">
    <text evidence="2">The sequence shown here is derived from an EMBL/GenBank/DDBJ whole genome shotgun (WGS) entry which is preliminary data.</text>
</comment>
<gene>
    <name evidence="2" type="ORF">SKM51_12645</name>
</gene>
<protein>
    <submittedName>
        <fullName evidence="2">Transposase</fullName>
    </submittedName>
</protein>